<dbReference type="Gene3D" id="3.20.10.10">
    <property type="entry name" value="D-amino Acid Aminotransferase, subunit A, domain 2"/>
    <property type="match status" value="1"/>
</dbReference>
<dbReference type="RefSeq" id="WP_156227107.1">
    <property type="nucleotide sequence ID" value="NZ_CP046453.1"/>
</dbReference>
<dbReference type="InterPro" id="IPR036038">
    <property type="entry name" value="Aminotransferase-like"/>
</dbReference>
<dbReference type="Proteomes" id="UP000425178">
    <property type="component" value="Chromosome"/>
</dbReference>
<dbReference type="InterPro" id="IPR043132">
    <property type="entry name" value="BCAT-like_C"/>
</dbReference>
<reference evidence="1 2" key="1">
    <citation type="journal article" date="2021" name="Int. J. Syst. Evol. Microbiol.">
        <title>Classification of three corynebacterial strains isolated from a small paddock in North Rhine-Westphalia: proposal of &lt;i&gt;Corynebacterium kalinowskii&lt;/i&gt; sp. nov., &lt;i&gt;Corynebacterium comes&lt;/i&gt; sp. nov. and &lt;i&gt;Corynebacterium occultum&lt;/i&gt; sp. nov.</title>
        <authorList>
            <person name="Schaffert L."/>
            <person name="Ruwe M."/>
            <person name="Milse J."/>
            <person name="Hanuschka K."/>
            <person name="Ortseifen V."/>
            <person name="Droste J."/>
            <person name="Brandt D."/>
            <person name="Schl L."/>
            <person name="Kutter Y."/>
            <person name="Vinke S."/>
            <person name="Vieh P."/>
            <person name="Jacob L."/>
            <person name="L N.C."/>
            <person name="Schulte-Berndt E."/>
            <person name="Hain C."/>
            <person name="Linder M."/>
            <person name="Schmidt P."/>
            <person name="Wollenschl L."/>
            <person name="Luttermann T."/>
            <person name="Thieme E."/>
            <person name="Hassa J."/>
            <person name="Haak M."/>
            <person name="Wittchen M."/>
            <person name="Mentz A."/>
            <person name="Persicke M."/>
            <person name="Busche T."/>
            <person name="R C."/>
        </authorList>
    </citation>
    <scope>NUCLEOTIDE SEQUENCE [LARGE SCALE GENOMIC DNA]</scope>
    <source>
        <strain evidence="1 2">2019</strain>
    </source>
</reference>
<dbReference type="AlphaFoldDB" id="A0A6B8VWC6"/>
<keyword evidence="1" id="KW-0032">Aminotransferase</keyword>
<keyword evidence="2" id="KW-1185">Reference proteome</keyword>
<proteinExistence type="predicted"/>
<dbReference type="SUPFAM" id="SSF56752">
    <property type="entry name" value="D-aminoacid aminotransferase-like PLP-dependent enzymes"/>
    <property type="match status" value="1"/>
</dbReference>
<dbReference type="GO" id="GO:0008483">
    <property type="term" value="F:transaminase activity"/>
    <property type="evidence" value="ECO:0007669"/>
    <property type="project" value="UniProtKB-KW"/>
</dbReference>
<name>A0A6B8VWC6_9CORY</name>
<organism evidence="1 2">
    <name type="scientific">Corynebacterium comes</name>
    <dbReference type="NCBI Taxonomy" id="2675218"/>
    <lineage>
        <taxon>Bacteria</taxon>
        <taxon>Bacillati</taxon>
        <taxon>Actinomycetota</taxon>
        <taxon>Actinomycetes</taxon>
        <taxon>Mycobacteriales</taxon>
        <taxon>Corynebacteriaceae</taxon>
        <taxon>Corynebacterium</taxon>
    </lineage>
</organism>
<dbReference type="Pfam" id="PF01063">
    <property type="entry name" value="Aminotran_4"/>
    <property type="match status" value="1"/>
</dbReference>
<sequence length="235" mass="26244">MIYASTFLMRDGRVANLDAHLTRLREETAFNPHIVEHVREELRDAGPGIFRPLIRVGKTTVTVDLQPSMMPAEEITVDAEGIIDLRRHPTRKGPDFGWQIRQLNMLRHSGSDAGLLIDERGNVISGVFSAVLFLQEGTVNISAHPRASDSVTLDAALEMLTEEGLRVIEHPEGLTMTQLRGNETWLLSSVEGVRKVTGWLEYGSVLPPRISNPPRMGAPTHREINQRMWELAGEV</sequence>
<dbReference type="KEGG" id="ccoe:CETAM_03560"/>
<protein>
    <submittedName>
        <fullName evidence="1">Aminotransferase class IV</fullName>
    </submittedName>
</protein>
<dbReference type="InterPro" id="IPR001544">
    <property type="entry name" value="Aminotrans_IV"/>
</dbReference>
<keyword evidence="1" id="KW-0808">Transferase</keyword>
<evidence type="ECO:0000313" key="1">
    <source>
        <dbReference type="EMBL" id="QGU03987.1"/>
    </source>
</evidence>
<gene>
    <name evidence="1" type="ORF">CETAM_03560</name>
</gene>
<evidence type="ECO:0000313" key="2">
    <source>
        <dbReference type="Proteomes" id="UP000425178"/>
    </source>
</evidence>
<dbReference type="EMBL" id="CP046453">
    <property type="protein sequence ID" value="QGU03987.1"/>
    <property type="molecule type" value="Genomic_DNA"/>
</dbReference>
<accession>A0A6B8VWC6</accession>